<dbReference type="Gene3D" id="3.30.590.20">
    <property type="match status" value="1"/>
</dbReference>
<evidence type="ECO:0000256" key="5">
    <source>
        <dbReference type="ARBA" id="ARBA00022840"/>
    </source>
</evidence>
<dbReference type="PANTHER" id="PTHR38761">
    <property type="entry name" value="GLUTAMATE--CYSTEINE LIGASE"/>
    <property type="match status" value="1"/>
</dbReference>
<dbReference type="EMBL" id="CP046640">
    <property type="protein sequence ID" value="QTL97448.1"/>
    <property type="molecule type" value="Genomic_DNA"/>
</dbReference>
<reference evidence="10" key="1">
    <citation type="submission" date="2019-12" db="EMBL/GenBank/DDBJ databases">
        <authorList>
            <person name="zhang j."/>
            <person name="sun C.M."/>
        </authorList>
    </citation>
    <scope>NUCLEOTIDE SEQUENCE</scope>
    <source>
        <strain evidence="10">NS-1</strain>
    </source>
</reference>
<organism evidence="10 11">
    <name type="scientific">Iocasia fonsfrigidae</name>
    <dbReference type="NCBI Taxonomy" id="2682810"/>
    <lineage>
        <taxon>Bacteria</taxon>
        <taxon>Bacillati</taxon>
        <taxon>Bacillota</taxon>
        <taxon>Clostridia</taxon>
        <taxon>Halanaerobiales</taxon>
        <taxon>Halanaerobiaceae</taxon>
        <taxon>Iocasia</taxon>
    </lineage>
</organism>
<evidence type="ECO:0000256" key="4">
    <source>
        <dbReference type="ARBA" id="ARBA00022741"/>
    </source>
</evidence>
<keyword evidence="5 7" id="KW-0067">ATP-binding</keyword>
<proteinExistence type="inferred from homology"/>
<dbReference type="InterPro" id="IPR006334">
    <property type="entry name" value="Glut_cys_ligase"/>
</dbReference>
<dbReference type="InterPro" id="IPR007370">
    <property type="entry name" value="Glu_cys_ligase"/>
</dbReference>
<protein>
    <recommendedName>
        <fullName evidence="7">Glutamate--cysteine ligase</fullName>
        <ecNumber evidence="7">6.3.2.2</ecNumber>
    </recommendedName>
    <alternativeName>
        <fullName evidence="7">Gamma-ECS</fullName>
        <shortName evidence="7">GCS</shortName>
    </alternativeName>
    <alternativeName>
        <fullName evidence="7">Gamma-glutamylcysteine synthetase</fullName>
    </alternativeName>
</protein>
<evidence type="ECO:0000256" key="7">
    <source>
        <dbReference type="HAMAP-Rule" id="MF_00578"/>
    </source>
</evidence>
<dbReference type="HAMAP" id="MF_00578">
    <property type="entry name" value="Glu_cys_ligase"/>
    <property type="match status" value="1"/>
</dbReference>
<keyword evidence="11" id="KW-1185">Reference proteome</keyword>
<gene>
    <name evidence="7 10" type="primary">gshA</name>
    <name evidence="10" type="ORF">GM661_05350</name>
</gene>
<evidence type="ECO:0000313" key="10">
    <source>
        <dbReference type="EMBL" id="QTL97448.1"/>
    </source>
</evidence>
<keyword evidence="2 7" id="KW-0436">Ligase</keyword>
<feature type="domain" description="Glutamate--cysteine ligase" evidence="9">
    <location>
        <begin position="10"/>
        <end position="388"/>
    </location>
</feature>
<evidence type="ECO:0000256" key="2">
    <source>
        <dbReference type="ARBA" id="ARBA00022598"/>
    </source>
</evidence>
<comment type="catalytic activity">
    <reaction evidence="6 7 8">
        <text>L-cysteine + L-glutamate + ATP = gamma-L-glutamyl-L-cysteine + ADP + phosphate + H(+)</text>
        <dbReference type="Rhea" id="RHEA:13285"/>
        <dbReference type="ChEBI" id="CHEBI:15378"/>
        <dbReference type="ChEBI" id="CHEBI:29985"/>
        <dbReference type="ChEBI" id="CHEBI:30616"/>
        <dbReference type="ChEBI" id="CHEBI:35235"/>
        <dbReference type="ChEBI" id="CHEBI:43474"/>
        <dbReference type="ChEBI" id="CHEBI:58173"/>
        <dbReference type="ChEBI" id="CHEBI:456216"/>
        <dbReference type="EC" id="6.3.2.2"/>
    </reaction>
</comment>
<keyword evidence="3 7" id="KW-0317">Glutathione biosynthesis</keyword>
<evidence type="ECO:0000256" key="6">
    <source>
        <dbReference type="ARBA" id="ARBA00048819"/>
    </source>
</evidence>
<dbReference type="GO" id="GO:0046872">
    <property type="term" value="F:metal ion binding"/>
    <property type="evidence" value="ECO:0007669"/>
    <property type="project" value="TreeGrafter"/>
</dbReference>
<name>A0A8A7KCW3_9FIRM</name>
<evidence type="ECO:0000313" key="11">
    <source>
        <dbReference type="Proteomes" id="UP000665020"/>
    </source>
</evidence>
<sequence length="486" mass="57615">MNWNFSLMLDKFSEYSKSKLLLEGKWGLEKESQRVTEFGDLALTDHPTVFGDKLENPYITTDFSECQLELITPPAKSIEEAYQHLKNIQLEVEKEIKGELLWPLSMPPRLPDEEQIPIARFNNSREGRKKEIYRNGLALRYGKKRQMISGLHYNFSLSDGMLEFLHKSFGKDEERRSFKNEIYFTIIRNYLRYRWLLIYLFGASPVAHPTYYSVIYQELQLIKDCCPECCNVINEYEQQFSTSLRVSRFGYSNPYPSKYNIYFNSIEEYLLKLRKLLSLKSEKYRKLGIYKDEKQLQLNDNLLQTESEFYCSIRPKQINKKDETMLNSLKERGVEYLEVRILDLNPFDKVGINLDQLYFLQVFMLFCLFEENKIITKSELHKINNNHNLSALCGRNPDLELYKYNDKKIPLQEWGREIFKKLRLIALCMDENSSENKYQFAVENELEKITNSSLLPSSLILKEMKENRESYLEFGIRRAVSNKQAK</sequence>
<dbReference type="GO" id="GO:0005829">
    <property type="term" value="C:cytosol"/>
    <property type="evidence" value="ECO:0007669"/>
    <property type="project" value="TreeGrafter"/>
</dbReference>
<evidence type="ECO:0000256" key="8">
    <source>
        <dbReference type="RuleBase" id="RU004391"/>
    </source>
</evidence>
<dbReference type="AlphaFoldDB" id="A0A8A7KCW3"/>
<dbReference type="SUPFAM" id="SSF55931">
    <property type="entry name" value="Glutamine synthetase/guanido kinase"/>
    <property type="match status" value="1"/>
</dbReference>
<dbReference type="RefSeq" id="WP_230869076.1">
    <property type="nucleotide sequence ID" value="NZ_CP046640.1"/>
</dbReference>
<keyword evidence="4 7" id="KW-0547">Nucleotide-binding</keyword>
<dbReference type="Pfam" id="PF04262">
    <property type="entry name" value="Glu_cys_ligase"/>
    <property type="match status" value="1"/>
</dbReference>
<dbReference type="NCBIfam" id="TIGR01434">
    <property type="entry name" value="glu_cys_ligase"/>
    <property type="match status" value="1"/>
</dbReference>
<evidence type="ECO:0000259" key="9">
    <source>
        <dbReference type="Pfam" id="PF04262"/>
    </source>
</evidence>
<dbReference type="EC" id="6.3.2.2" evidence="7"/>
<dbReference type="InterPro" id="IPR014746">
    <property type="entry name" value="Gln_synth/guanido_kin_cat_dom"/>
</dbReference>
<comment type="similarity">
    <text evidence="7">Belongs to the glutamate--cysteine ligase type 1 family. Type 1 subfamily.</text>
</comment>
<dbReference type="GO" id="GO:0004357">
    <property type="term" value="F:glutamate-cysteine ligase activity"/>
    <property type="evidence" value="ECO:0007669"/>
    <property type="project" value="UniProtKB-UniRule"/>
</dbReference>
<evidence type="ECO:0000256" key="3">
    <source>
        <dbReference type="ARBA" id="ARBA00022684"/>
    </source>
</evidence>
<comment type="pathway">
    <text evidence="1 7 8">Sulfur metabolism; glutathione biosynthesis; glutathione from L-cysteine and L-glutamate: step 1/2.</text>
</comment>
<dbReference type="KEGG" id="ifn:GM661_05350"/>
<dbReference type="GO" id="GO:0006750">
    <property type="term" value="P:glutathione biosynthetic process"/>
    <property type="evidence" value="ECO:0007669"/>
    <property type="project" value="UniProtKB-UniRule"/>
</dbReference>
<dbReference type="UniPathway" id="UPA00142">
    <property type="reaction ID" value="UER00209"/>
</dbReference>
<dbReference type="GO" id="GO:0005524">
    <property type="term" value="F:ATP binding"/>
    <property type="evidence" value="ECO:0007669"/>
    <property type="project" value="UniProtKB-KW"/>
</dbReference>
<dbReference type="PANTHER" id="PTHR38761:SF1">
    <property type="entry name" value="GLUTAMATE--CYSTEINE LIGASE"/>
    <property type="match status" value="1"/>
</dbReference>
<evidence type="ECO:0000256" key="1">
    <source>
        <dbReference type="ARBA" id="ARBA00005006"/>
    </source>
</evidence>
<dbReference type="Proteomes" id="UP000665020">
    <property type="component" value="Chromosome"/>
</dbReference>
<accession>A0A8A7KCW3</accession>